<dbReference type="Pfam" id="PF00550">
    <property type="entry name" value="PP-binding"/>
    <property type="match status" value="1"/>
</dbReference>
<dbReference type="PROSITE" id="PS00012">
    <property type="entry name" value="PHOSPHOPANTETHEINE"/>
    <property type="match status" value="1"/>
</dbReference>
<dbReference type="SMART" id="SM01294">
    <property type="entry name" value="PKS_PP_betabranch"/>
    <property type="match status" value="1"/>
</dbReference>
<dbReference type="Pfam" id="PF16197">
    <property type="entry name" value="KAsynt_C_assoc"/>
    <property type="match status" value="1"/>
</dbReference>
<dbReference type="InterPro" id="IPR016035">
    <property type="entry name" value="Acyl_Trfase/lysoPLipase"/>
</dbReference>
<dbReference type="SMART" id="SM00823">
    <property type="entry name" value="PKS_PP"/>
    <property type="match status" value="1"/>
</dbReference>
<dbReference type="InterPro" id="IPR001227">
    <property type="entry name" value="Ac_transferase_dom_sf"/>
</dbReference>
<dbReference type="InterPro" id="IPR020841">
    <property type="entry name" value="PKS_Beta-ketoAc_synthase_dom"/>
</dbReference>
<dbReference type="Gene3D" id="3.30.70.3290">
    <property type="match status" value="1"/>
</dbReference>
<dbReference type="Gene3D" id="1.10.1200.10">
    <property type="entry name" value="ACP-like"/>
    <property type="match status" value="1"/>
</dbReference>
<evidence type="ECO:0000259" key="6">
    <source>
        <dbReference type="PROSITE" id="PS50075"/>
    </source>
</evidence>
<dbReference type="GO" id="GO:0031177">
    <property type="term" value="F:phosphopantetheine binding"/>
    <property type="evidence" value="ECO:0007669"/>
    <property type="project" value="InterPro"/>
</dbReference>
<name>A0AA44ULG5_PSEA5</name>
<dbReference type="SUPFAM" id="SSF47336">
    <property type="entry name" value="ACP-like"/>
    <property type="match status" value="1"/>
</dbReference>
<dbReference type="Gene3D" id="3.40.366.10">
    <property type="entry name" value="Malonyl-Coenzyme A Acyl Carrier Protein, domain 2"/>
    <property type="match status" value="1"/>
</dbReference>
<protein>
    <submittedName>
        <fullName evidence="8">Polyene macrolide polyketide synthase loading module/candicidin polyketide synthase FscE</fullName>
    </submittedName>
</protein>
<evidence type="ECO:0000313" key="8">
    <source>
        <dbReference type="EMBL" id="PKB29624.1"/>
    </source>
</evidence>
<dbReference type="InterPro" id="IPR014031">
    <property type="entry name" value="Ketoacyl_synth_C"/>
</dbReference>
<keyword evidence="1" id="KW-0596">Phosphopantetheine</keyword>
<dbReference type="GO" id="GO:0004312">
    <property type="term" value="F:fatty acid synthase activity"/>
    <property type="evidence" value="ECO:0007669"/>
    <property type="project" value="TreeGrafter"/>
</dbReference>
<dbReference type="InterPro" id="IPR014030">
    <property type="entry name" value="Ketoacyl_synth_N"/>
</dbReference>
<dbReference type="SMART" id="SM00827">
    <property type="entry name" value="PKS_AT"/>
    <property type="match status" value="1"/>
</dbReference>
<dbReference type="AlphaFoldDB" id="A0AA44ULG5"/>
<reference evidence="8 9" key="1">
    <citation type="submission" date="2017-11" db="EMBL/GenBank/DDBJ databases">
        <title>Sequencing the genomes of 1000 actinobacteria strains.</title>
        <authorList>
            <person name="Klenk H.-P."/>
        </authorList>
    </citation>
    <scope>NUCLEOTIDE SEQUENCE [LARGE SCALE GENOMIC DNA]</scope>
    <source>
        <strain evidence="8 9">DSM 44104</strain>
    </source>
</reference>
<comment type="caution">
    <text evidence="8">The sequence shown here is derived from an EMBL/GenBank/DDBJ whole genome shotgun (WGS) entry which is preliminary data.</text>
</comment>
<dbReference type="Pfam" id="PF02801">
    <property type="entry name" value="Ketoacyl-synt_C"/>
    <property type="match status" value="1"/>
</dbReference>
<dbReference type="InterPro" id="IPR020806">
    <property type="entry name" value="PKS_PP-bd"/>
</dbReference>
<dbReference type="InterPro" id="IPR006162">
    <property type="entry name" value="Ppantetheine_attach_site"/>
</dbReference>
<dbReference type="InterPro" id="IPR016039">
    <property type="entry name" value="Thiolase-like"/>
</dbReference>
<keyword evidence="4" id="KW-0012">Acyltransferase</keyword>
<evidence type="ECO:0000256" key="3">
    <source>
        <dbReference type="ARBA" id="ARBA00022679"/>
    </source>
</evidence>
<dbReference type="FunFam" id="3.40.366.10:FF:000002">
    <property type="entry name" value="Probable polyketide synthase 2"/>
    <property type="match status" value="1"/>
</dbReference>
<dbReference type="PROSITE" id="PS52004">
    <property type="entry name" value="KS3_2"/>
    <property type="match status" value="1"/>
</dbReference>
<feature type="domain" description="Ketosynthase family 3 (KS3)" evidence="7">
    <location>
        <begin position="7"/>
        <end position="430"/>
    </location>
</feature>
<dbReference type="SUPFAM" id="SSF55048">
    <property type="entry name" value="Probable ACP-binding domain of malonyl-CoA ACP transacylase"/>
    <property type="match status" value="1"/>
</dbReference>
<dbReference type="Gene3D" id="3.40.47.10">
    <property type="match status" value="1"/>
</dbReference>
<dbReference type="InterPro" id="IPR014043">
    <property type="entry name" value="Acyl_transferase_dom"/>
</dbReference>
<dbReference type="InterPro" id="IPR009081">
    <property type="entry name" value="PP-bd_ACP"/>
</dbReference>
<dbReference type="PANTHER" id="PTHR43775">
    <property type="entry name" value="FATTY ACID SYNTHASE"/>
    <property type="match status" value="1"/>
</dbReference>
<keyword evidence="2" id="KW-0597">Phosphoprotein</keyword>
<evidence type="ECO:0000256" key="2">
    <source>
        <dbReference type="ARBA" id="ARBA00022553"/>
    </source>
</evidence>
<keyword evidence="3" id="KW-0808">Transferase</keyword>
<dbReference type="PANTHER" id="PTHR43775:SF51">
    <property type="entry name" value="INACTIVE PHENOLPHTHIOCEROL SYNTHESIS POLYKETIDE SYNTHASE TYPE I PKS1-RELATED"/>
    <property type="match status" value="1"/>
</dbReference>
<dbReference type="GO" id="GO:0006633">
    <property type="term" value="P:fatty acid biosynthetic process"/>
    <property type="evidence" value="ECO:0007669"/>
    <property type="project" value="TreeGrafter"/>
</dbReference>
<dbReference type="EMBL" id="PHUJ01000003">
    <property type="protein sequence ID" value="PKB29624.1"/>
    <property type="molecule type" value="Genomic_DNA"/>
</dbReference>
<evidence type="ECO:0000256" key="5">
    <source>
        <dbReference type="SAM" id="MobiDB-lite"/>
    </source>
</evidence>
<dbReference type="Pfam" id="PF00698">
    <property type="entry name" value="Acyl_transf_1"/>
    <property type="match status" value="1"/>
</dbReference>
<dbReference type="CDD" id="cd00833">
    <property type="entry name" value="PKS"/>
    <property type="match status" value="1"/>
</dbReference>
<organism evidence="8 9">
    <name type="scientific">Pseudonocardia alni</name>
    <name type="common">Amycolata alni</name>
    <dbReference type="NCBI Taxonomy" id="33907"/>
    <lineage>
        <taxon>Bacteria</taxon>
        <taxon>Bacillati</taxon>
        <taxon>Actinomycetota</taxon>
        <taxon>Actinomycetes</taxon>
        <taxon>Pseudonocardiales</taxon>
        <taxon>Pseudonocardiaceae</taxon>
        <taxon>Pseudonocardia</taxon>
    </lineage>
</organism>
<dbReference type="InterPro" id="IPR050091">
    <property type="entry name" value="PKS_NRPS_Biosynth_Enz"/>
</dbReference>
<dbReference type="SUPFAM" id="SSF53901">
    <property type="entry name" value="Thiolase-like"/>
    <property type="match status" value="1"/>
</dbReference>
<proteinExistence type="predicted"/>
<dbReference type="PROSITE" id="PS50075">
    <property type="entry name" value="CARRIER"/>
    <property type="match status" value="1"/>
</dbReference>
<evidence type="ECO:0000259" key="7">
    <source>
        <dbReference type="PROSITE" id="PS52004"/>
    </source>
</evidence>
<dbReference type="RefSeq" id="WP_100877977.1">
    <property type="nucleotide sequence ID" value="NZ_JBICSI010000002.1"/>
</dbReference>
<accession>A0AA44ULG5</accession>
<dbReference type="Proteomes" id="UP000232453">
    <property type="component" value="Unassembled WGS sequence"/>
</dbReference>
<dbReference type="InterPro" id="IPR036736">
    <property type="entry name" value="ACP-like_sf"/>
</dbReference>
<dbReference type="SUPFAM" id="SSF52151">
    <property type="entry name" value="FabD/lysophospholipase-like"/>
    <property type="match status" value="1"/>
</dbReference>
<feature type="region of interest" description="Disordered" evidence="5">
    <location>
        <begin position="871"/>
        <end position="947"/>
    </location>
</feature>
<dbReference type="FunFam" id="3.40.47.10:FF:000019">
    <property type="entry name" value="Polyketide synthase type I"/>
    <property type="match status" value="1"/>
</dbReference>
<dbReference type="InterPro" id="IPR032821">
    <property type="entry name" value="PKS_assoc"/>
</dbReference>
<sequence>MTAGHGSDPVVVVGMACRYPGGVRDADGLWDLLCSDRETASGFPDDRGWDLDALHGDGPGRCATRTAGFLDGAGDFDAAFFGMSPREAVSTDPQQRLVLETAWEAVEHAGIDPTSLRGTRTGVFVGAGGQDYAGVVQNSPDDLAGHALTGLIPGLTSGRLAHLLGLEGPALTVDTTSSSSLVALHLAIRSLEAGECTAALAGGVCVMSTPAALVGHSRQGGLAPDGRAKVFADDADGTAWAEGVGVVLLKRLSHARADGDPVLAVLRGSALTADGATDGLTAPSGAAQERMIRDALADAGLSANEVDAVEAHGTGTPVGDPVEARALLATYGQDRDPGRPLWVGSLKSVVGHAQAAAGVAGLIATVQALRHELLPATRHAVTPSTRVDWSAGAVALRTAPVPWPRGDRPRRAGVSSFGISGTNAHVIVEEAPAADGPEAADRGTAPPAVTPWPVSAAAARDLDAQIERLRAHTAGPGAPDPRDVGWSLATGRAALRHRAVLLPGEHGAVEVAREQAAPRRAAVLFSGQGSQRLGTGRALAARFPVFARAFDDVTAALDAHLDRPVRDVAWGTGDPAAALLDETGWTQPALFAVEVALYRLVTALGLEPAAVGGHSIGEITAAHVAGVLSLEDAARLVAARATLMQALPAGGAMVAVEASEDEVAPLLGDRVALAAVNGPASVVLAGDDDAVTALAADLAGRGRRTSRLAVSHAFHSPRMEPMLEEFRGVVAGLTFCEPRIPLVSNLTGELGPTAATDPGYWVRHVRGTVRFADGVRSLAADGVDVLVELGPGGVLSAMARDTLGPDSAAHVVPVLRRDRPEETSFAVALGRLHALGVPMDWHAFHAGTGARRVPLPTYAFRSVRYWPAPPTPGNPGGSPGLLPAWGAHTAMDPAPGGRGATEPGHDARAVTNTASAAARPDPAPTPAAAGDPGADRPGTDPGGRYAAMPPAVREKALLDLVRTHTAAVLGHPDPADVGVRSVFKELGFDSLAGVELCDRLARHTGLRLPATLVFSFPTPELAAREVSALLGPGPQEPCGPELAGLEAALDGLSGDGPDRRAVADRLEALAAGLRRPAAQPGGPPDEDLDSVSVDRLLDIIDEEFDTA</sequence>
<evidence type="ECO:0000256" key="1">
    <source>
        <dbReference type="ARBA" id="ARBA00022450"/>
    </source>
</evidence>
<evidence type="ECO:0000256" key="4">
    <source>
        <dbReference type="ARBA" id="ARBA00023315"/>
    </source>
</evidence>
<dbReference type="SMART" id="SM00825">
    <property type="entry name" value="PKS_KS"/>
    <property type="match status" value="1"/>
</dbReference>
<gene>
    <name evidence="8" type="ORF">ATL51_1257</name>
</gene>
<evidence type="ECO:0000313" key="9">
    <source>
        <dbReference type="Proteomes" id="UP000232453"/>
    </source>
</evidence>
<dbReference type="Pfam" id="PF00109">
    <property type="entry name" value="ketoacyl-synt"/>
    <property type="match status" value="1"/>
</dbReference>
<feature type="domain" description="Carrier" evidence="6">
    <location>
        <begin position="955"/>
        <end position="1030"/>
    </location>
</feature>
<feature type="compositionally biased region" description="Low complexity" evidence="5">
    <location>
        <begin position="909"/>
        <end position="932"/>
    </location>
</feature>
<dbReference type="InterPro" id="IPR016036">
    <property type="entry name" value="Malonyl_transacylase_ACP-bd"/>
</dbReference>